<dbReference type="Proteomes" id="UP000231542">
    <property type="component" value="Unassembled WGS sequence"/>
</dbReference>
<organism evidence="1 2">
    <name type="scientific">Candidatus Kerfeldbacteria bacterium CG08_land_8_20_14_0_20_40_16</name>
    <dbReference type="NCBI Taxonomy" id="2014244"/>
    <lineage>
        <taxon>Bacteria</taxon>
        <taxon>Candidatus Kerfeldiibacteriota</taxon>
    </lineage>
</organism>
<proteinExistence type="predicted"/>
<feature type="non-terminal residue" evidence="1">
    <location>
        <position position="83"/>
    </location>
</feature>
<name>A0A2H0YVQ9_9BACT</name>
<protein>
    <submittedName>
        <fullName evidence="1">Uncharacterized protein</fullName>
    </submittedName>
</protein>
<evidence type="ECO:0000313" key="2">
    <source>
        <dbReference type="Proteomes" id="UP000231542"/>
    </source>
</evidence>
<comment type="caution">
    <text evidence="1">The sequence shown here is derived from an EMBL/GenBank/DDBJ whole genome shotgun (WGS) entry which is preliminary data.</text>
</comment>
<reference evidence="1 2" key="1">
    <citation type="submission" date="2017-09" db="EMBL/GenBank/DDBJ databases">
        <title>Depth-based differentiation of microbial function through sediment-hosted aquifers and enrichment of novel symbionts in the deep terrestrial subsurface.</title>
        <authorList>
            <person name="Probst A.J."/>
            <person name="Ladd B."/>
            <person name="Jarett J.K."/>
            <person name="Geller-Mcgrath D.E."/>
            <person name="Sieber C.M."/>
            <person name="Emerson J.B."/>
            <person name="Anantharaman K."/>
            <person name="Thomas B.C."/>
            <person name="Malmstrom R."/>
            <person name="Stieglmeier M."/>
            <person name="Klingl A."/>
            <person name="Woyke T."/>
            <person name="Ryan C.M."/>
            <person name="Banfield J.F."/>
        </authorList>
    </citation>
    <scope>NUCLEOTIDE SEQUENCE [LARGE SCALE GENOMIC DNA]</scope>
    <source>
        <strain evidence="1">CG08_land_8_20_14_0_20_40_16</strain>
    </source>
</reference>
<dbReference type="AlphaFoldDB" id="A0A2H0YVQ9"/>
<gene>
    <name evidence="1" type="ORF">COT24_02770</name>
</gene>
<sequence>MKWKKLGRIFNPTEHQLPNNCVEFAKSPQVLTFEDFVRIYFSTIEKDATGKYLSHIAFVDFDKTFTKIIKVSNKTVIPLGSLG</sequence>
<accession>A0A2H0YVQ9</accession>
<evidence type="ECO:0000313" key="1">
    <source>
        <dbReference type="EMBL" id="PIS42570.1"/>
    </source>
</evidence>
<dbReference type="EMBL" id="PEXU01000034">
    <property type="protein sequence ID" value="PIS42570.1"/>
    <property type="molecule type" value="Genomic_DNA"/>
</dbReference>